<dbReference type="GO" id="GO:0008168">
    <property type="term" value="F:methyltransferase activity"/>
    <property type="evidence" value="ECO:0007669"/>
    <property type="project" value="UniProtKB-KW"/>
</dbReference>
<name>A0ABW0KYB8_9BACT</name>
<dbReference type="InterPro" id="IPR053188">
    <property type="entry name" value="FkbM_Methyltransferase"/>
</dbReference>
<proteinExistence type="predicted"/>
<dbReference type="PANTHER" id="PTHR36973">
    <property type="entry name" value="SLL1456 PROTEIN-RELATED"/>
    <property type="match status" value="1"/>
</dbReference>
<dbReference type="Proteomes" id="UP001596052">
    <property type="component" value="Unassembled WGS sequence"/>
</dbReference>
<dbReference type="RefSeq" id="WP_377171076.1">
    <property type="nucleotide sequence ID" value="NZ_JBHSMQ010000011.1"/>
</dbReference>
<reference evidence="3" key="1">
    <citation type="journal article" date="2019" name="Int. J. Syst. Evol. Microbiol.">
        <title>The Global Catalogue of Microorganisms (GCM) 10K type strain sequencing project: providing services to taxonomists for standard genome sequencing and annotation.</title>
        <authorList>
            <consortium name="The Broad Institute Genomics Platform"/>
            <consortium name="The Broad Institute Genome Sequencing Center for Infectious Disease"/>
            <person name="Wu L."/>
            <person name="Ma J."/>
        </authorList>
    </citation>
    <scope>NUCLEOTIDE SEQUENCE [LARGE SCALE GENOMIC DNA]</scope>
    <source>
        <strain evidence="3">CGMCC 4.1469</strain>
    </source>
</reference>
<protein>
    <submittedName>
        <fullName evidence="2">FkbM family methyltransferase</fullName>
    </submittedName>
</protein>
<dbReference type="PANTHER" id="PTHR36973:SF4">
    <property type="entry name" value="NODULATION PROTEIN"/>
    <property type="match status" value="1"/>
</dbReference>
<feature type="domain" description="Methyltransferase FkbM" evidence="1">
    <location>
        <begin position="125"/>
        <end position="243"/>
    </location>
</feature>
<keyword evidence="2" id="KW-0808">Transferase</keyword>
<dbReference type="Pfam" id="PF05050">
    <property type="entry name" value="Methyltransf_21"/>
    <property type="match status" value="1"/>
</dbReference>
<dbReference type="EMBL" id="JBHSMQ010000011">
    <property type="protein sequence ID" value="MFC5457596.1"/>
    <property type="molecule type" value="Genomic_DNA"/>
</dbReference>
<dbReference type="InterPro" id="IPR006342">
    <property type="entry name" value="FkbM_mtfrase"/>
</dbReference>
<accession>A0ABW0KYB8</accession>
<organism evidence="2 3">
    <name type="scientific">Prosthecobacter fluviatilis</name>
    <dbReference type="NCBI Taxonomy" id="445931"/>
    <lineage>
        <taxon>Bacteria</taxon>
        <taxon>Pseudomonadati</taxon>
        <taxon>Verrucomicrobiota</taxon>
        <taxon>Verrucomicrobiia</taxon>
        <taxon>Verrucomicrobiales</taxon>
        <taxon>Verrucomicrobiaceae</taxon>
        <taxon>Prosthecobacter</taxon>
    </lineage>
</organism>
<sequence>MLQSLSNALSGLRAISQFDRVLFTLSQRLLGRRLGWAIYTKGRLQFLVDHLAGDQSGTRDCIAGPMYRELFTEMQLPRQLRLLDLGANGGGFPLLCLDLGFELTSLACVEVNPFTHSRLVLNIRQNVGLQPKILNVAVGGQPRGLVLSFPAGGTGFSIYGTAAGTANEQALVEVLTLDEIMRRGFGGGAVDLCKMDVEGAEYEAFLDGESESLRRVHFLVIEIHAAEPSERAALASRLSDLGFDLIRTSAFCTDVHLFVNRLWVDSDPG</sequence>
<evidence type="ECO:0000313" key="2">
    <source>
        <dbReference type="EMBL" id="MFC5457596.1"/>
    </source>
</evidence>
<keyword evidence="3" id="KW-1185">Reference proteome</keyword>
<dbReference type="GO" id="GO:0032259">
    <property type="term" value="P:methylation"/>
    <property type="evidence" value="ECO:0007669"/>
    <property type="project" value="UniProtKB-KW"/>
</dbReference>
<dbReference type="SUPFAM" id="SSF53335">
    <property type="entry name" value="S-adenosyl-L-methionine-dependent methyltransferases"/>
    <property type="match status" value="1"/>
</dbReference>
<dbReference type="NCBIfam" id="TIGR01444">
    <property type="entry name" value="fkbM_fam"/>
    <property type="match status" value="1"/>
</dbReference>
<comment type="caution">
    <text evidence="2">The sequence shown here is derived from an EMBL/GenBank/DDBJ whole genome shotgun (WGS) entry which is preliminary data.</text>
</comment>
<keyword evidence="2" id="KW-0489">Methyltransferase</keyword>
<gene>
    <name evidence="2" type="ORF">ACFQDI_22195</name>
</gene>
<dbReference type="InterPro" id="IPR029063">
    <property type="entry name" value="SAM-dependent_MTases_sf"/>
</dbReference>
<dbReference type="Gene3D" id="3.40.50.150">
    <property type="entry name" value="Vaccinia Virus protein VP39"/>
    <property type="match status" value="1"/>
</dbReference>
<evidence type="ECO:0000313" key="3">
    <source>
        <dbReference type="Proteomes" id="UP001596052"/>
    </source>
</evidence>
<evidence type="ECO:0000259" key="1">
    <source>
        <dbReference type="Pfam" id="PF05050"/>
    </source>
</evidence>